<protein>
    <recommendedName>
        <fullName evidence="17">Transmembrane protein 230</fullName>
    </recommendedName>
</protein>
<dbReference type="GO" id="GO:0005769">
    <property type="term" value="C:early endosome"/>
    <property type="evidence" value="ECO:0007669"/>
    <property type="project" value="UniProtKB-SubCell"/>
</dbReference>
<evidence type="ECO:0000256" key="1">
    <source>
        <dbReference type="ARBA" id="ARBA00004141"/>
    </source>
</evidence>
<comment type="similarity">
    <text evidence="8">Belongs to the TMEM134/TMEM230 family.</text>
</comment>
<keyword evidence="13" id="KW-0333">Golgi apparatus</keyword>
<keyword evidence="9 18" id="KW-0812">Transmembrane</keyword>
<dbReference type="AlphaFoldDB" id="A0A7S3N2X0"/>
<dbReference type="InterPro" id="IPR044234">
    <property type="entry name" value="TMEM230"/>
</dbReference>
<evidence type="ECO:0000256" key="13">
    <source>
        <dbReference type="ARBA" id="ARBA00023034"/>
    </source>
</evidence>
<dbReference type="PANTHER" id="PTHR15664">
    <property type="entry name" value="C20ORF30 PROTEIN"/>
    <property type="match status" value="1"/>
</dbReference>
<comment type="function">
    <text evidence="16">Involved in trafficking and recycling of synaptic vesicles.</text>
</comment>
<reference evidence="20" key="1">
    <citation type="submission" date="2021-01" db="EMBL/GenBank/DDBJ databases">
        <authorList>
            <person name="Corre E."/>
            <person name="Pelletier E."/>
            <person name="Niang G."/>
            <person name="Scheremetjew M."/>
            <person name="Finn R."/>
            <person name="Kale V."/>
            <person name="Holt S."/>
            <person name="Cochrane G."/>
            <person name="Meng A."/>
            <person name="Brown T."/>
            <person name="Cohen L."/>
        </authorList>
    </citation>
    <scope>NUCLEOTIDE SEQUENCE</scope>
    <source>
        <strain evidence="20">S3</strain>
    </source>
</reference>
<dbReference type="EMBL" id="HBIH01037443">
    <property type="protein sequence ID" value="CAE0334386.1"/>
    <property type="molecule type" value="Transcribed_RNA"/>
</dbReference>
<name>A0A7S3N2X0_9SPIT</name>
<evidence type="ECO:0000256" key="7">
    <source>
        <dbReference type="ARBA" id="ARBA00004603"/>
    </source>
</evidence>
<dbReference type="InterPro" id="IPR008590">
    <property type="entry name" value="TMEM_230/134"/>
</dbReference>
<evidence type="ECO:0000313" key="20">
    <source>
        <dbReference type="EMBL" id="CAE0334387.1"/>
    </source>
</evidence>
<gene>
    <name evidence="19" type="ORF">SINC0208_LOCUS15025</name>
    <name evidence="20" type="ORF">SINC0208_LOCUS15026</name>
</gene>
<proteinExistence type="inferred from homology"/>
<evidence type="ECO:0000256" key="14">
    <source>
        <dbReference type="ARBA" id="ARBA00023136"/>
    </source>
</evidence>
<evidence type="ECO:0000313" key="19">
    <source>
        <dbReference type="EMBL" id="CAE0334386.1"/>
    </source>
</evidence>
<keyword evidence="14 18" id="KW-0472">Membrane</keyword>
<keyword evidence="15" id="KW-0968">Cytoplasmic vesicle</keyword>
<evidence type="ECO:0000256" key="6">
    <source>
        <dbReference type="ARBA" id="ARBA00004601"/>
    </source>
</evidence>
<dbReference type="PANTHER" id="PTHR15664:SF6">
    <property type="entry name" value="TRANSMEMBRANE PROTEIN 230"/>
    <property type="match status" value="1"/>
</dbReference>
<evidence type="ECO:0000256" key="5">
    <source>
        <dbReference type="ARBA" id="ARBA00004419"/>
    </source>
</evidence>
<evidence type="ECO:0000256" key="12">
    <source>
        <dbReference type="ARBA" id="ARBA00023018"/>
    </source>
</evidence>
<evidence type="ECO:0000256" key="2">
    <source>
        <dbReference type="ARBA" id="ARBA00004172"/>
    </source>
</evidence>
<dbReference type="EMBL" id="HBIH01037444">
    <property type="protein sequence ID" value="CAE0334387.1"/>
    <property type="molecule type" value="Transcribed_RNA"/>
</dbReference>
<organism evidence="20">
    <name type="scientific">Strombidium inclinatum</name>
    <dbReference type="NCBI Taxonomy" id="197538"/>
    <lineage>
        <taxon>Eukaryota</taxon>
        <taxon>Sar</taxon>
        <taxon>Alveolata</taxon>
        <taxon>Ciliophora</taxon>
        <taxon>Intramacronucleata</taxon>
        <taxon>Spirotrichea</taxon>
        <taxon>Oligotrichia</taxon>
        <taxon>Strombidiidae</taxon>
        <taxon>Strombidium</taxon>
    </lineage>
</organism>
<sequence length="120" mass="13894">MTRDDLKKWSHRLHMNQPPNLFGKDKVPYRTIGYSFFLFLVGTIFLCLGFMDYVETGSMTTATSEESGRPYEKLLLGALMFIPGSYHVFVGLLAYLKVDGFKYKDVASFESDQWWNDHCD</sequence>
<dbReference type="GO" id="GO:0005770">
    <property type="term" value="C:late endosome"/>
    <property type="evidence" value="ECO:0007669"/>
    <property type="project" value="UniProtKB-SubCell"/>
</dbReference>
<dbReference type="GO" id="GO:0005794">
    <property type="term" value="C:Golgi apparatus"/>
    <property type="evidence" value="ECO:0007669"/>
    <property type="project" value="UniProtKB-SubCell"/>
</dbReference>
<evidence type="ECO:0000256" key="3">
    <source>
        <dbReference type="ARBA" id="ARBA00004234"/>
    </source>
</evidence>
<dbReference type="GO" id="GO:0016020">
    <property type="term" value="C:membrane"/>
    <property type="evidence" value="ECO:0007669"/>
    <property type="project" value="UniProtKB-SubCell"/>
</dbReference>
<evidence type="ECO:0000256" key="4">
    <source>
        <dbReference type="ARBA" id="ARBA00004412"/>
    </source>
</evidence>
<keyword evidence="10" id="KW-0967">Endosome</keyword>
<accession>A0A7S3N2X0</accession>
<dbReference type="GO" id="GO:0055037">
    <property type="term" value="C:recycling endosome"/>
    <property type="evidence" value="ECO:0007669"/>
    <property type="project" value="UniProtKB-SubCell"/>
</dbReference>
<feature type="transmembrane region" description="Helical" evidence="18">
    <location>
        <begin position="32"/>
        <end position="54"/>
    </location>
</feature>
<evidence type="ECO:0000256" key="17">
    <source>
        <dbReference type="ARBA" id="ARBA00024088"/>
    </source>
</evidence>
<evidence type="ECO:0000256" key="10">
    <source>
        <dbReference type="ARBA" id="ARBA00022753"/>
    </source>
</evidence>
<evidence type="ECO:0000256" key="16">
    <source>
        <dbReference type="ARBA" id="ARBA00024003"/>
    </source>
</evidence>
<feature type="transmembrane region" description="Helical" evidence="18">
    <location>
        <begin position="74"/>
        <end position="96"/>
    </location>
</feature>
<dbReference type="GO" id="GO:0005776">
    <property type="term" value="C:autophagosome"/>
    <property type="evidence" value="ECO:0007669"/>
    <property type="project" value="UniProtKB-SubCell"/>
</dbReference>
<dbReference type="Pfam" id="PF05915">
    <property type="entry name" value="TMEM_230_134"/>
    <property type="match status" value="1"/>
</dbReference>
<evidence type="ECO:0000256" key="18">
    <source>
        <dbReference type="SAM" id="Phobius"/>
    </source>
</evidence>
<evidence type="ECO:0000256" key="9">
    <source>
        <dbReference type="ARBA" id="ARBA00022692"/>
    </source>
</evidence>
<evidence type="ECO:0000256" key="15">
    <source>
        <dbReference type="ARBA" id="ARBA00023329"/>
    </source>
</evidence>
<comment type="subcellular location">
    <subcellularLocation>
        <location evidence="5">Cytoplasmic vesicle</location>
        <location evidence="5">Autophagosome</location>
    </subcellularLocation>
    <subcellularLocation>
        <location evidence="3">Cytoplasmic vesicle</location>
        <location evidence="3">Secretory vesicle</location>
        <location evidence="3">Synaptic vesicle</location>
    </subcellularLocation>
    <subcellularLocation>
        <location evidence="4">Early endosome</location>
    </subcellularLocation>
    <subcellularLocation>
        <location evidence="6">Golgi apparatus</location>
        <location evidence="6">trans-Golgi network</location>
    </subcellularLocation>
    <subcellularLocation>
        <location evidence="7">Late endosome</location>
    </subcellularLocation>
    <subcellularLocation>
        <location evidence="1">Membrane</location>
        <topology evidence="1">Multi-pass membrane protein</topology>
    </subcellularLocation>
    <subcellularLocation>
        <location evidence="2">Recycling endosome</location>
    </subcellularLocation>
</comment>
<evidence type="ECO:0000256" key="8">
    <source>
        <dbReference type="ARBA" id="ARBA00007743"/>
    </source>
</evidence>
<keyword evidence="12" id="KW-0770">Synapse</keyword>
<keyword evidence="11 18" id="KW-1133">Transmembrane helix</keyword>
<evidence type="ECO:0000256" key="11">
    <source>
        <dbReference type="ARBA" id="ARBA00022989"/>
    </source>
</evidence>